<organism evidence="1 2">
    <name type="scientific">Cardiocondyla obscurior</name>
    <dbReference type="NCBI Taxonomy" id="286306"/>
    <lineage>
        <taxon>Eukaryota</taxon>
        <taxon>Metazoa</taxon>
        <taxon>Ecdysozoa</taxon>
        <taxon>Arthropoda</taxon>
        <taxon>Hexapoda</taxon>
        <taxon>Insecta</taxon>
        <taxon>Pterygota</taxon>
        <taxon>Neoptera</taxon>
        <taxon>Endopterygota</taxon>
        <taxon>Hymenoptera</taxon>
        <taxon>Apocrita</taxon>
        <taxon>Aculeata</taxon>
        <taxon>Formicoidea</taxon>
        <taxon>Formicidae</taxon>
        <taxon>Myrmicinae</taxon>
        <taxon>Cardiocondyla</taxon>
    </lineage>
</organism>
<sequence>MQYRFHKLVSVFITRFTNFALIDLYDRLSNAIVTTERFPAAVHDVLQNATTKLRVFGLSQRRILRPCENRIFRAPFRTRCLTSTEKGTECAETERDRRKSLMLSKPEAALRFVLKTKRSKRRFQPH</sequence>
<evidence type="ECO:0000313" key="1">
    <source>
        <dbReference type="EMBL" id="KAL0125903.1"/>
    </source>
</evidence>
<dbReference type="Proteomes" id="UP001430953">
    <property type="component" value="Unassembled WGS sequence"/>
</dbReference>
<gene>
    <name evidence="1" type="ORF">PUN28_004754</name>
</gene>
<keyword evidence="2" id="KW-1185">Reference proteome</keyword>
<comment type="caution">
    <text evidence="1">The sequence shown here is derived from an EMBL/GenBank/DDBJ whole genome shotgun (WGS) entry which is preliminary data.</text>
</comment>
<dbReference type="EMBL" id="JADYXP020000004">
    <property type="protein sequence ID" value="KAL0125903.1"/>
    <property type="molecule type" value="Genomic_DNA"/>
</dbReference>
<proteinExistence type="predicted"/>
<protein>
    <submittedName>
        <fullName evidence="1">Uncharacterized protein</fullName>
    </submittedName>
</protein>
<reference evidence="1 2" key="1">
    <citation type="submission" date="2023-03" db="EMBL/GenBank/DDBJ databases">
        <title>High recombination rates correlate with genetic variation in Cardiocondyla obscurior ants.</title>
        <authorList>
            <person name="Errbii M."/>
        </authorList>
    </citation>
    <scope>NUCLEOTIDE SEQUENCE [LARGE SCALE GENOMIC DNA]</scope>
    <source>
        <strain evidence="1">Alpha-2009</strain>
        <tissue evidence="1">Whole body</tissue>
    </source>
</reference>
<evidence type="ECO:0000313" key="2">
    <source>
        <dbReference type="Proteomes" id="UP001430953"/>
    </source>
</evidence>
<dbReference type="AlphaFoldDB" id="A0AAW2GE96"/>
<name>A0AAW2GE96_9HYME</name>
<accession>A0AAW2GE96</accession>